<dbReference type="InterPro" id="IPR036388">
    <property type="entry name" value="WH-like_DNA-bd_sf"/>
</dbReference>
<dbReference type="InterPro" id="IPR007627">
    <property type="entry name" value="RNA_pol_sigma70_r2"/>
</dbReference>
<sequence>MKQSESPAELGARERFEVVVEPLLPRLHRFCLALCRSRQEAEDLLQDSLVRAFLNWDSRDSGSWLGWLCGIARHQFLENRRTQARRRSLLDSVLEGASSVLGSLFEGGTEQPDPEARLCGAEEAELVLACLHALPEKFRLVVLLCDVEDLDYEEVARVLALPLGTVKSRHSRGRARLGVLFTAASSRQAQTVSEGGRP</sequence>
<dbReference type="SUPFAM" id="SSF88946">
    <property type="entry name" value="Sigma2 domain of RNA polymerase sigma factors"/>
    <property type="match status" value="1"/>
</dbReference>
<accession>A0A540X5J7</accession>
<dbReference type="OrthoDB" id="5509547at2"/>
<dbReference type="InterPro" id="IPR013325">
    <property type="entry name" value="RNA_pol_sigma_r2"/>
</dbReference>
<evidence type="ECO:0000256" key="1">
    <source>
        <dbReference type="ARBA" id="ARBA00010641"/>
    </source>
</evidence>
<dbReference type="EMBL" id="VIFM01000022">
    <property type="protein sequence ID" value="TQF16535.1"/>
    <property type="molecule type" value="Genomic_DNA"/>
</dbReference>
<dbReference type="InterPro" id="IPR013249">
    <property type="entry name" value="RNA_pol_sigma70_r4_t2"/>
</dbReference>
<evidence type="ECO:0000256" key="3">
    <source>
        <dbReference type="ARBA" id="ARBA00023082"/>
    </source>
</evidence>
<dbReference type="InterPro" id="IPR013324">
    <property type="entry name" value="RNA_pol_sigma_r3/r4-like"/>
</dbReference>
<evidence type="ECO:0000313" key="8">
    <source>
        <dbReference type="Proteomes" id="UP000315369"/>
    </source>
</evidence>
<dbReference type="AlphaFoldDB" id="A0A540X5J7"/>
<comment type="caution">
    <text evidence="7">The sequence shown here is derived from an EMBL/GenBank/DDBJ whole genome shotgun (WGS) entry which is preliminary data.</text>
</comment>
<dbReference type="RefSeq" id="WP_141641829.1">
    <property type="nucleotide sequence ID" value="NZ_VIFM01000022.1"/>
</dbReference>
<organism evidence="7 8">
    <name type="scientific">Myxococcus llanfairpwllgwyngyllgogerychwyrndrobwllllantysiliogogogochensis</name>
    <dbReference type="NCBI Taxonomy" id="2590453"/>
    <lineage>
        <taxon>Bacteria</taxon>
        <taxon>Pseudomonadati</taxon>
        <taxon>Myxococcota</taxon>
        <taxon>Myxococcia</taxon>
        <taxon>Myxococcales</taxon>
        <taxon>Cystobacterineae</taxon>
        <taxon>Myxococcaceae</taxon>
        <taxon>Myxococcus</taxon>
    </lineage>
</organism>
<keyword evidence="4" id="KW-0804">Transcription</keyword>
<evidence type="ECO:0000313" key="7">
    <source>
        <dbReference type="EMBL" id="TQF16535.1"/>
    </source>
</evidence>
<dbReference type="Pfam" id="PF08281">
    <property type="entry name" value="Sigma70_r4_2"/>
    <property type="match status" value="1"/>
</dbReference>
<evidence type="ECO:0000256" key="2">
    <source>
        <dbReference type="ARBA" id="ARBA00023015"/>
    </source>
</evidence>
<name>A0A540X5J7_9BACT</name>
<dbReference type="PANTHER" id="PTHR43133:SF25">
    <property type="entry name" value="RNA POLYMERASE SIGMA FACTOR RFAY-RELATED"/>
    <property type="match status" value="1"/>
</dbReference>
<dbReference type="NCBIfam" id="TIGR02937">
    <property type="entry name" value="sigma70-ECF"/>
    <property type="match status" value="1"/>
</dbReference>
<keyword evidence="2" id="KW-0805">Transcription regulation</keyword>
<dbReference type="Gene3D" id="1.10.10.10">
    <property type="entry name" value="Winged helix-like DNA-binding domain superfamily/Winged helix DNA-binding domain"/>
    <property type="match status" value="1"/>
</dbReference>
<comment type="similarity">
    <text evidence="1">Belongs to the sigma-70 factor family. ECF subfamily.</text>
</comment>
<dbReference type="CDD" id="cd06171">
    <property type="entry name" value="Sigma70_r4"/>
    <property type="match status" value="1"/>
</dbReference>
<dbReference type="Pfam" id="PF04542">
    <property type="entry name" value="Sigma70_r2"/>
    <property type="match status" value="1"/>
</dbReference>
<keyword evidence="8" id="KW-1185">Reference proteome</keyword>
<dbReference type="PANTHER" id="PTHR43133">
    <property type="entry name" value="RNA POLYMERASE ECF-TYPE SIGMA FACTO"/>
    <property type="match status" value="1"/>
</dbReference>
<evidence type="ECO:0000259" key="6">
    <source>
        <dbReference type="Pfam" id="PF08281"/>
    </source>
</evidence>
<dbReference type="InterPro" id="IPR039425">
    <property type="entry name" value="RNA_pol_sigma-70-like"/>
</dbReference>
<dbReference type="Proteomes" id="UP000315369">
    <property type="component" value="Unassembled WGS sequence"/>
</dbReference>
<reference evidence="7 8" key="1">
    <citation type="submission" date="2019-06" db="EMBL/GenBank/DDBJ databases">
        <authorList>
            <person name="Livingstone P."/>
            <person name="Whitworth D."/>
        </authorList>
    </citation>
    <scope>NUCLEOTIDE SEQUENCE [LARGE SCALE GENOMIC DNA]</scope>
    <source>
        <strain evidence="7 8">AM401</strain>
    </source>
</reference>
<dbReference type="SUPFAM" id="SSF88659">
    <property type="entry name" value="Sigma3 and sigma4 domains of RNA polymerase sigma factors"/>
    <property type="match status" value="1"/>
</dbReference>
<evidence type="ECO:0000256" key="4">
    <source>
        <dbReference type="ARBA" id="ARBA00023163"/>
    </source>
</evidence>
<dbReference type="InterPro" id="IPR014284">
    <property type="entry name" value="RNA_pol_sigma-70_dom"/>
</dbReference>
<dbReference type="GO" id="GO:0006352">
    <property type="term" value="P:DNA-templated transcription initiation"/>
    <property type="evidence" value="ECO:0007669"/>
    <property type="project" value="InterPro"/>
</dbReference>
<proteinExistence type="inferred from homology"/>
<keyword evidence="3" id="KW-0731">Sigma factor</keyword>
<dbReference type="GO" id="GO:0016987">
    <property type="term" value="F:sigma factor activity"/>
    <property type="evidence" value="ECO:0007669"/>
    <property type="project" value="UniProtKB-KW"/>
</dbReference>
<protein>
    <submittedName>
        <fullName evidence="7">RNA polymerase sigma factor</fullName>
    </submittedName>
</protein>
<evidence type="ECO:0000259" key="5">
    <source>
        <dbReference type="Pfam" id="PF04542"/>
    </source>
</evidence>
<dbReference type="GO" id="GO:0003677">
    <property type="term" value="F:DNA binding"/>
    <property type="evidence" value="ECO:0007669"/>
    <property type="project" value="InterPro"/>
</dbReference>
<feature type="domain" description="RNA polymerase sigma-70 region 2" evidence="5">
    <location>
        <begin position="20"/>
        <end position="86"/>
    </location>
</feature>
<dbReference type="Gene3D" id="1.10.1740.10">
    <property type="match status" value="1"/>
</dbReference>
<feature type="domain" description="RNA polymerase sigma factor 70 region 4 type 2" evidence="6">
    <location>
        <begin position="125"/>
        <end position="177"/>
    </location>
</feature>
<gene>
    <name evidence="7" type="ORF">FJV41_08025</name>
</gene>